<comment type="caution">
    <text evidence="2">The sequence shown here is derived from an EMBL/GenBank/DDBJ whole genome shotgun (WGS) entry which is preliminary data.</text>
</comment>
<name>A0A0V1MXC8_9BILA</name>
<feature type="compositionally biased region" description="Low complexity" evidence="1">
    <location>
        <begin position="1"/>
        <end position="10"/>
    </location>
</feature>
<gene>
    <name evidence="2" type="ORF">T10_2847</name>
</gene>
<accession>A0A0V1MXC8</accession>
<sequence>MSGTSESIGSKKGKNKKNELENTNRRSMAPRSSGKLVAPTFDKPKNQKGKNSVHHDDELFITMVNEYRKQLPCQTLLFAGPEINNRTRKRMYIRFIESTTRWTRWRGRNKTRLWYD</sequence>
<organism evidence="2 3">
    <name type="scientific">Trichinella papuae</name>
    <dbReference type="NCBI Taxonomy" id="268474"/>
    <lineage>
        <taxon>Eukaryota</taxon>
        <taxon>Metazoa</taxon>
        <taxon>Ecdysozoa</taxon>
        <taxon>Nematoda</taxon>
        <taxon>Enoplea</taxon>
        <taxon>Dorylaimia</taxon>
        <taxon>Trichinellida</taxon>
        <taxon>Trichinellidae</taxon>
        <taxon>Trichinella</taxon>
    </lineage>
</organism>
<dbReference type="AlphaFoldDB" id="A0A0V1MXC8"/>
<keyword evidence="3" id="KW-1185">Reference proteome</keyword>
<evidence type="ECO:0000313" key="2">
    <source>
        <dbReference type="EMBL" id="KRZ76439.1"/>
    </source>
</evidence>
<dbReference type="EMBL" id="JYDO01000028">
    <property type="protein sequence ID" value="KRZ76439.1"/>
    <property type="molecule type" value="Genomic_DNA"/>
</dbReference>
<proteinExistence type="predicted"/>
<evidence type="ECO:0000313" key="3">
    <source>
        <dbReference type="Proteomes" id="UP000054843"/>
    </source>
</evidence>
<dbReference type="Proteomes" id="UP000054843">
    <property type="component" value="Unassembled WGS sequence"/>
</dbReference>
<reference evidence="2 3" key="1">
    <citation type="submission" date="2015-01" db="EMBL/GenBank/DDBJ databases">
        <title>Evolution of Trichinella species and genotypes.</title>
        <authorList>
            <person name="Korhonen P.K."/>
            <person name="Edoardo P."/>
            <person name="Giuseppe L.R."/>
            <person name="Gasser R.B."/>
        </authorList>
    </citation>
    <scope>NUCLEOTIDE SEQUENCE [LARGE SCALE GENOMIC DNA]</scope>
    <source>
        <strain evidence="2">ISS1980</strain>
    </source>
</reference>
<protein>
    <submittedName>
        <fullName evidence="2">Uncharacterized protein</fullName>
    </submittedName>
</protein>
<feature type="region of interest" description="Disordered" evidence="1">
    <location>
        <begin position="1"/>
        <end position="54"/>
    </location>
</feature>
<evidence type="ECO:0000256" key="1">
    <source>
        <dbReference type="SAM" id="MobiDB-lite"/>
    </source>
</evidence>